<reference evidence="1" key="1">
    <citation type="submission" date="2021-05" db="EMBL/GenBank/DDBJ databases">
        <authorList>
            <person name="Scholz U."/>
            <person name="Mascher M."/>
            <person name="Fiebig A."/>
        </authorList>
    </citation>
    <scope>NUCLEOTIDE SEQUENCE [LARGE SCALE GENOMIC DNA]</scope>
</reference>
<reference evidence="1" key="2">
    <citation type="submission" date="2025-09" db="UniProtKB">
        <authorList>
            <consortium name="EnsemblPlants"/>
        </authorList>
    </citation>
    <scope>IDENTIFICATION</scope>
</reference>
<dbReference type="EnsemblPlants" id="AVESA.00010b.r2.4DG0782200.1">
    <property type="protein sequence ID" value="AVESA.00010b.r2.4DG0782200.1.CDS.1"/>
    <property type="gene ID" value="AVESA.00010b.r2.4DG0782200"/>
</dbReference>
<name>A0ACD5XFM1_AVESA</name>
<proteinExistence type="predicted"/>
<keyword evidence="2" id="KW-1185">Reference proteome</keyword>
<evidence type="ECO:0000313" key="2">
    <source>
        <dbReference type="Proteomes" id="UP001732700"/>
    </source>
</evidence>
<sequence length="122" mass="14048">MEWDPQFGHNLRRRDSTGSVNQNLVWKELWKCKLPAKLKIFAWKTLHGILPCLGVLSNQHITTNNSCPLCAGSREDIKHTLFLCDGAKEIWKRMGVWNIVTEACAIDRSGSAVQRSFRWEPR</sequence>
<evidence type="ECO:0000313" key="1">
    <source>
        <dbReference type="EnsemblPlants" id="AVESA.00010b.r2.4DG0782200.1.CDS.1"/>
    </source>
</evidence>
<organism evidence="1 2">
    <name type="scientific">Avena sativa</name>
    <name type="common">Oat</name>
    <dbReference type="NCBI Taxonomy" id="4498"/>
    <lineage>
        <taxon>Eukaryota</taxon>
        <taxon>Viridiplantae</taxon>
        <taxon>Streptophyta</taxon>
        <taxon>Embryophyta</taxon>
        <taxon>Tracheophyta</taxon>
        <taxon>Spermatophyta</taxon>
        <taxon>Magnoliopsida</taxon>
        <taxon>Liliopsida</taxon>
        <taxon>Poales</taxon>
        <taxon>Poaceae</taxon>
        <taxon>BOP clade</taxon>
        <taxon>Pooideae</taxon>
        <taxon>Poodae</taxon>
        <taxon>Poeae</taxon>
        <taxon>Poeae Chloroplast Group 1 (Aveneae type)</taxon>
        <taxon>Aveninae</taxon>
        <taxon>Avena</taxon>
    </lineage>
</organism>
<protein>
    <submittedName>
        <fullName evidence="1">Uncharacterized protein</fullName>
    </submittedName>
</protein>
<accession>A0ACD5XFM1</accession>
<dbReference type="Proteomes" id="UP001732700">
    <property type="component" value="Chromosome 4D"/>
</dbReference>